<evidence type="ECO:0000313" key="1">
    <source>
        <dbReference type="EMBL" id="MPN22413.1"/>
    </source>
</evidence>
<comment type="caution">
    <text evidence="1">The sequence shown here is derived from an EMBL/GenBank/DDBJ whole genome shotgun (WGS) entry which is preliminary data.</text>
</comment>
<sequence length="36" mass="4210">MILKTQIREIMNPTQLTLEMQNLIAKEAQADKLLRL</sequence>
<dbReference type="AlphaFoldDB" id="A0A645GF55"/>
<proteinExistence type="predicted"/>
<dbReference type="EMBL" id="VSSQ01070636">
    <property type="protein sequence ID" value="MPN22413.1"/>
    <property type="molecule type" value="Genomic_DNA"/>
</dbReference>
<name>A0A645GF55_9ZZZZ</name>
<gene>
    <name evidence="1" type="ORF">SDC9_169796</name>
</gene>
<protein>
    <submittedName>
        <fullName evidence="1">Uncharacterized protein</fullName>
    </submittedName>
</protein>
<accession>A0A645GF55</accession>
<reference evidence="1" key="1">
    <citation type="submission" date="2019-08" db="EMBL/GenBank/DDBJ databases">
        <authorList>
            <person name="Kucharzyk K."/>
            <person name="Murdoch R.W."/>
            <person name="Higgins S."/>
            <person name="Loffler F."/>
        </authorList>
    </citation>
    <scope>NUCLEOTIDE SEQUENCE</scope>
</reference>
<organism evidence="1">
    <name type="scientific">bioreactor metagenome</name>
    <dbReference type="NCBI Taxonomy" id="1076179"/>
    <lineage>
        <taxon>unclassified sequences</taxon>
        <taxon>metagenomes</taxon>
        <taxon>ecological metagenomes</taxon>
    </lineage>
</organism>